<name>A0A4S8J9R2_MUSBA</name>
<protein>
    <submittedName>
        <fullName evidence="1">Uncharacterized protein</fullName>
    </submittedName>
</protein>
<keyword evidence="2" id="KW-1185">Reference proteome</keyword>
<dbReference type="EMBL" id="PYDT01000006">
    <property type="protein sequence ID" value="THU58255.1"/>
    <property type="molecule type" value="Genomic_DNA"/>
</dbReference>
<evidence type="ECO:0000313" key="1">
    <source>
        <dbReference type="EMBL" id="THU58255.1"/>
    </source>
</evidence>
<dbReference type="Proteomes" id="UP000317650">
    <property type="component" value="Chromosome 3"/>
</dbReference>
<proteinExistence type="predicted"/>
<reference evidence="1 2" key="1">
    <citation type="journal article" date="2019" name="Nat. Plants">
        <title>Genome sequencing of Musa balbisiana reveals subgenome evolution and function divergence in polyploid bananas.</title>
        <authorList>
            <person name="Yao X."/>
        </authorList>
    </citation>
    <scope>NUCLEOTIDE SEQUENCE [LARGE SCALE GENOMIC DNA]</scope>
    <source>
        <strain evidence="2">cv. DH-PKW</strain>
        <tissue evidence="1">Leaves</tissue>
    </source>
</reference>
<gene>
    <name evidence="1" type="ORF">C4D60_Mb03t12240</name>
</gene>
<dbReference type="AlphaFoldDB" id="A0A4S8J9R2"/>
<accession>A0A4S8J9R2</accession>
<sequence>MKLWAFEAVAAAITSSMNLSINAIMVDFPDPLSPTRATVFRAGTFRSKPLRMMFSDLEGYVNSTDLNSTSSERFLINLELDRILKRVREHVHGPLLGHEGVDRPNGGDGLLGDDASLLVLISDLPRQVHEHPPVHDPKYDEKPPVHMGKATSASLHIIREKRRWFVTSPMTSWMMRLSLETLVMTSDMEVALRSKYSTSCLSIAFKYCVRIRIACLSPVLIQQNPSTIITSTNQFEDDCNQQIRDPLGPLASSEACVPFSTTTPFSITAMRSQL</sequence>
<comment type="caution">
    <text evidence="1">The sequence shown here is derived from an EMBL/GenBank/DDBJ whole genome shotgun (WGS) entry which is preliminary data.</text>
</comment>
<organism evidence="1 2">
    <name type="scientific">Musa balbisiana</name>
    <name type="common">Banana</name>
    <dbReference type="NCBI Taxonomy" id="52838"/>
    <lineage>
        <taxon>Eukaryota</taxon>
        <taxon>Viridiplantae</taxon>
        <taxon>Streptophyta</taxon>
        <taxon>Embryophyta</taxon>
        <taxon>Tracheophyta</taxon>
        <taxon>Spermatophyta</taxon>
        <taxon>Magnoliopsida</taxon>
        <taxon>Liliopsida</taxon>
        <taxon>Zingiberales</taxon>
        <taxon>Musaceae</taxon>
        <taxon>Musa</taxon>
    </lineage>
</organism>
<evidence type="ECO:0000313" key="2">
    <source>
        <dbReference type="Proteomes" id="UP000317650"/>
    </source>
</evidence>